<name>A0ABU4GHK9_9BACL</name>
<dbReference type="RefSeq" id="WP_317946606.1">
    <property type="nucleotide sequence ID" value="NZ_JAUBDI010000028.1"/>
</dbReference>
<organism evidence="1 2">
    <name type="scientific">Sporosarcina saromensis</name>
    <dbReference type="NCBI Taxonomy" id="359365"/>
    <lineage>
        <taxon>Bacteria</taxon>
        <taxon>Bacillati</taxon>
        <taxon>Bacillota</taxon>
        <taxon>Bacilli</taxon>
        <taxon>Bacillales</taxon>
        <taxon>Caryophanaceae</taxon>
        <taxon>Sporosarcina</taxon>
    </lineage>
</organism>
<evidence type="ECO:0000313" key="1">
    <source>
        <dbReference type="EMBL" id="MDW0115072.1"/>
    </source>
</evidence>
<evidence type="ECO:0000313" key="2">
    <source>
        <dbReference type="Proteomes" id="UP001282284"/>
    </source>
</evidence>
<reference evidence="1 2" key="1">
    <citation type="submission" date="2023-06" db="EMBL/GenBank/DDBJ databases">
        <title>Sporosarcina sp. nov., isolated from Korean traditional fermented seafood 'Jeotgal'.</title>
        <authorList>
            <person name="Yang A.I."/>
            <person name="Shin N.-R."/>
        </authorList>
    </citation>
    <scope>NUCLEOTIDE SEQUENCE [LARGE SCALE GENOMIC DNA]</scope>
    <source>
        <strain evidence="1 2">KCTC13119</strain>
    </source>
</reference>
<dbReference type="Proteomes" id="UP001282284">
    <property type="component" value="Unassembled WGS sequence"/>
</dbReference>
<protein>
    <submittedName>
        <fullName evidence="1">Uncharacterized protein</fullName>
    </submittedName>
</protein>
<keyword evidence="2" id="KW-1185">Reference proteome</keyword>
<comment type="caution">
    <text evidence="1">The sequence shown here is derived from an EMBL/GenBank/DDBJ whole genome shotgun (WGS) entry which is preliminary data.</text>
</comment>
<sequence>MGKVKTRKVRSDKKRDVKPTISIELKDCVYRLSYITNTPVQHIVEQICESGIGSRRVIEYLAPHFRRTVRLNNTLFMGGVDRPLIPKRDPGVTQRISTRFNQVTFENINTLAYALDVTPSRATGVLLDATIHSTDFLNVYVRGFLNQQLDQRRMQELKKVLRFINNNNSSNEHYSWFVFLSNFYDEIKDTANTVSNSIYDFLDKWKSY</sequence>
<dbReference type="EMBL" id="JAUBDI010000028">
    <property type="protein sequence ID" value="MDW0115072.1"/>
    <property type="molecule type" value="Genomic_DNA"/>
</dbReference>
<accession>A0ABU4GHK9</accession>
<proteinExistence type="predicted"/>
<gene>
    <name evidence="1" type="ORF">QT711_18075</name>
</gene>